<keyword evidence="2" id="KW-1185">Reference proteome</keyword>
<dbReference type="Proteomes" id="UP000267003">
    <property type="component" value="Unassembled WGS sequence"/>
</dbReference>
<evidence type="ECO:0000313" key="2">
    <source>
        <dbReference type="Proteomes" id="UP000267003"/>
    </source>
</evidence>
<protein>
    <submittedName>
        <fullName evidence="1">Uncharacterized protein</fullName>
    </submittedName>
</protein>
<comment type="caution">
    <text evidence="1">The sequence shown here is derived from an EMBL/GenBank/DDBJ whole genome shotgun (WGS) entry which is preliminary data.</text>
</comment>
<sequence length="94" mass="10612">MASTRERSMAPWLLTGCAALMLLALAFRDHWLLLTRDDLGVPRGFYACAVRTEHGTRTRQCTIGADGIILREEQLADGPVRRIWFADGREPLTR</sequence>
<reference evidence="2" key="1">
    <citation type="submission" date="2018-09" db="EMBL/GenBank/DDBJ databases">
        <authorList>
            <person name="Livingstone P.G."/>
            <person name="Whitworth D.E."/>
        </authorList>
    </citation>
    <scope>NUCLEOTIDE SEQUENCE [LARGE SCALE GENOMIC DNA]</scope>
    <source>
        <strain evidence="2">AB050A</strain>
    </source>
</reference>
<dbReference type="AlphaFoldDB" id="A0A3A8QSI6"/>
<dbReference type="EMBL" id="RAWK01000031">
    <property type="protein sequence ID" value="RKH71676.1"/>
    <property type="molecule type" value="Genomic_DNA"/>
</dbReference>
<name>A0A3A8QSI6_9BACT</name>
<proteinExistence type="predicted"/>
<evidence type="ECO:0000313" key="1">
    <source>
        <dbReference type="EMBL" id="RKH71676.1"/>
    </source>
</evidence>
<organism evidence="1 2">
    <name type="scientific">Corallococcus aberystwythensis</name>
    <dbReference type="NCBI Taxonomy" id="2316722"/>
    <lineage>
        <taxon>Bacteria</taxon>
        <taxon>Pseudomonadati</taxon>
        <taxon>Myxococcota</taxon>
        <taxon>Myxococcia</taxon>
        <taxon>Myxococcales</taxon>
        <taxon>Cystobacterineae</taxon>
        <taxon>Myxococcaceae</taxon>
        <taxon>Corallococcus</taxon>
    </lineage>
</organism>
<accession>A0A3A8QSI6</accession>
<gene>
    <name evidence="1" type="ORF">D7W81_07095</name>
</gene>